<reference evidence="1 2" key="1">
    <citation type="submission" date="2021-06" db="EMBL/GenBank/DDBJ databases">
        <authorList>
            <person name="Palmer J.M."/>
        </authorList>
    </citation>
    <scope>NUCLEOTIDE SEQUENCE [LARGE SCALE GENOMIC DNA]</scope>
    <source>
        <strain evidence="2">if_2019</strain>
        <tissue evidence="1">Muscle</tissue>
    </source>
</reference>
<comment type="caution">
    <text evidence="1">The sequence shown here is derived from an EMBL/GenBank/DDBJ whole genome shotgun (WGS) entry which is preliminary data.</text>
</comment>
<dbReference type="EMBL" id="JAHRIQ010058583">
    <property type="protein sequence ID" value="MEQ2239912.1"/>
    <property type="molecule type" value="Genomic_DNA"/>
</dbReference>
<evidence type="ECO:0000313" key="2">
    <source>
        <dbReference type="Proteomes" id="UP001482620"/>
    </source>
</evidence>
<keyword evidence="2" id="KW-1185">Reference proteome</keyword>
<accession>A0ABV0U3Y0</accession>
<evidence type="ECO:0000313" key="1">
    <source>
        <dbReference type="EMBL" id="MEQ2239912.1"/>
    </source>
</evidence>
<gene>
    <name evidence="1" type="ORF">ILYODFUR_009431</name>
</gene>
<dbReference type="Proteomes" id="UP001482620">
    <property type="component" value="Unassembled WGS sequence"/>
</dbReference>
<sequence length="105" mass="11888">MTLPLSPVGVFLWFDYESPFALRLSCDSPVWKKQPISALTSPVCHSPTHPSPFQDGLNGFASPYEHVGWQMASENLNLYHLEQQKSDICGSWNHYSLKYTSASHF</sequence>
<organism evidence="1 2">
    <name type="scientific">Ilyodon furcidens</name>
    <name type="common">goldbreast splitfin</name>
    <dbReference type="NCBI Taxonomy" id="33524"/>
    <lineage>
        <taxon>Eukaryota</taxon>
        <taxon>Metazoa</taxon>
        <taxon>Chordata</taxon>
        <taxon>Craniata</taxon>
        <taxon>Vertebrata</taxon>
        <taxon>Euteleostomi</taxon>
        <taxon>Actinopterygii</taxon>
        <taxon>Neopterygii</taxon>
        <taxon>Teleostei</taxon>
        <taxon>Neoteleostei</taxon>
        <taxon>Acanthomorphata</taxon>
        <taxon>Ovalentaria</taxon>
        <taxon>Atherinomorphae</taxon>
        <taxon>Cyprinodontiformes</taxon>
        <taxon>Goodeidae</taxon>
        <taxon>Ilyodon</taxon>
    </lineage>
</organism>
<proteinExistence type="predicted"/>
<name>A0ABV0U3Y0_9TELE</name>
<protein>
    <submittedName>
        <fullName evidence="1">Uncharacterized protein</fullName>
    </submittedName>
</protein>